<dbReference type="EMBL" id="LGPB01000123">
    <property type="protein sequence ID" value="KRG11499.1"/>
    <property type="molecule type" value="Genomic_DNA"/>
</dbReference>
<dbReference type="AlphaFoldDB" id="A0A0Q9XSN4"/>
<dbReference type="Proteomes" id="UP000077881">
    <property type="component" value="Unassembled WGS sequence"/>
</dbReference>
<name>A0A0Q9XSN4_9BACI</name>
<evidence type="ECO:0000313" key="4">
    <source>
        <dbReference type="Proteomes" id="UP000053881"/>
    </source>
</evidence>
<dbReference type="GO" id="GO:0016779">
    <property type="term" value="F:nucleotidyltransferase activity"/>
    <property type="evidence" value="ECO:0007669"/>
    <property type="project" value="InterPro"/>
</dbReference>
<proteinExistence type="predicted"/>
<dbReference type="Proteomes" id="UP000053881">
    <property type="component" value="Unassembled WGS sequence"/>
</dbReference>
<keyword evidence="2" id="KW-0808">Transferase</keyword>
<reference evidence="3 5" key="1">
    <citation type="submission" date="2015-05" db="EMBL/GenBank/DDBJ databases">
        <title>Comparison of genome.</title>
        <authorList>
            <person name="Zheng Z."/>
            <person name="Sun M."/>
        </authorList>
    </citation>
    <scope>NUCLEOTIDE SEQUENCE [LARGE SCALE GENOMIC DNA]</scope>
    <source>
        <strain evidence="3 5">G25-74</strain>
    </source>
</reference>
<evidence type="ECO:0000259" key="1">
    <source>
        <dbReference type="Pfam" id="PF01909"/>
    </source>
</evidence>
<dbReference type="OrthoDB" id="43980at2"/>
<dbReference type="EMBL" id="LDJR01000057">
    <property type="protein sequence ID" value="OAK68245.1"/>
    <property type="molecule type" value="Genomic_DNA"/>
</dbReference>
<dbReference type="InterPro" id="IPR002934">
    <property type="entry name" value="Polymerase_NTP_transf_dom"/>
</dbReference>
<feature type="domain" description="Polymerase nucleotidyl transferase" evidence="1">
    <location>
        <begin position="27"/>
        <end position="55"/>
    </location>
</feature>
<dbReference type="PATRIC" id="fig|217031.4.peg.5931"/>
<gene>
    <name evidence="3" type="ORF">ABB05_16985</name>
    <name evidence="2" type="ORF">ACA29_17495</name>
</gene>
<dbReference type="RefSeq" id="WP_057985128.1">
    <property type="nucleotide sequence ID" value="NZ_JAGGKH010000007.1"/>
</dbReference>
<dbReference type="CDD" id="cd05403">
    <property type="entry name" value="NT_KNTase_like"/>
    <property type="match status" value="1"/>
</dbReference>
<reference evidence="2 4" key="2">
    <citation type="submission" date="2015-06" db="EMBL/GenBank/DDBJ databases">
        <title>Genome sequencing project of Bacillus galactosidilyticus PL133.</title>
        <authorList>
            <person name="Gaiero J."/>
            <person name="Nicol R."/>
            <person name="Habash M."/>
        </authorList>
    </citation>
    <scope>NUCLEOTIDE SEQUENCE [LARGE SCALE GENOMIC DNA]</scope>
    <source>
        <strain evidence="2 4">PL133</strain>
    </source>
</reference>
<evidence type="ECO:0000313" key="2">
    <source>
        <dbReference type="EMBL" id="KRG11499.1"/>
    </source>
</evidence>
<dbReference type="InterPro" id="IPR043519">
    <property type="entry name" value="NT_sf"/>
</dbReference>
<organism evidence="2 4">
    <name type="scientific">Lederbergia galactosidilytica</name>
    <dbReference type="NCBI Taxonomy" id="217031"/>
    <lineage>
        <taxon>Bacteria</taxon>
        <taxon>Bacillati</taxon>
        <taxon>Bacillota</taxon>
        <taxon>Bacilli</taxon>
        <taxon>Bacillales</taxon>
        <taxon>Bacillaceae</taxon>
        <taxon>Lederbergia</taxon>
    </lineage>
</organism>
<evidence type="ECO:0000313" key="5">
    <source>
        <dbReference type="Proteomes" id="UP000077881"/>
    </source>
</evidence>
<dbReference type="Gene3D" id="3.30.460.10">
    <property type="entry name" value="Beta Polymerase, domain 2"/>
    <property type="match status" value="1"/>
</dbReference>
<dbReference type="STRING" id="217031.ABB05_16985"/>
<sequence length="238" mass="27088">METNSRPAPEIAAQLVIEKRFPDCQAALLAGSVVRGEATSTSDLDIVIFEQKLTSSYRESFIDFGWYIECFVHNLSSYKKFFESDCKSAKPSMPKMVSEGIVLRGAPIIKTIKKEANDLLKKGPDKWSKETIDMKRYFLTDVLDDFKGCSKREEAIFLVNTLAELTIEFILRMNRQWIGSSKWTIRALKNFDEDLAKDFILALETFYQKNEKGKIIQFVEEAIAPYGGLLFAGFSMGK</sequence>
<accession>A0A0Q9XSN4</accession>
<evidence type="ECO:0000313" key="3">
    <source>
        <dbReference type="EMBL" id="OAK68245.1"/>
    </source>
</evidence>
<dbReference type="Pfam" id="PF01909">
    <property type="entry name" value="NTP_transf_2"/>
    <property type="match status" value="1"/>
</dbReference>
<comment type="caution">
    <text evidence="2">The sequence shown here is derived from an EMBL/GenBank/DDBJ whole genome shotgun (WGS) entry which is preliminary data.</text>
</comment>
<dbReference type="SUPFAM" id="SSF81301">
    <property type="entry name" value="Nucleotidyltransferase"/>
    <property type="match status" value="1"/>
</dbReference>
<protein>
    <submittedName>
        <fullName evidence="2">Nucleotidyltransferase</fullName>
    </submittedName>
</protein>
<keyword evidence="5" id="KW-1185">Reference proteome</keyword>